<organism evidence="1 2">
    <name type="scientific">Paramecium sonneborni</name>
    <dbReference type="NCBI Taxonomy" id="65129"/>
    <lineage>
        <taxon>Eukaryota</taxon>
        <taxon>Sar</taxon>
        <taxon>Alveolata</taxon>
        <taxon>Ciliophora</taxon>
        <taxon>Intramacronucleata</taxon>
        <taxon>Oligohymenophorea</taxon>
        <taxon>Peniculida</taxon>
        <taxon>Parameciidae</taxon>
        <taxon>Paramecium</taxon>
    </lineage>
</organism>
<dbReference type="OrthoDB" id="318926at2759"/>
<dbReference type="Proteomes" id="UP000692954">
    <property type="component" value="Unassembled WGS sequence"/>
</dbReference>
<dbReference type="AlphaFoldDB" id="A0A8S1NBD2"/>
<comment type="caution">
    <text evidence="1">The sequence shown here is derived from an EMBL/GenBank/DDBJ whole genome shotgun (WGS) entry which is preliminary data.</text>
</comment>
<dbReference type="EMBL" id="CAJJDN010000046">
    <property type="protein sequence ID" value="CAD8083984.1"/>
    <property type="molecule type" value="Genomic_DNA"/>
</dbReference>
<name>A0A8S1NBD2_9CILI</name>
<accession>A0A8S1NBD2</accession>
<gene>
    <name evidence="1" type="ORF">PSON_ATCC_30995.1.T0460016</name>
</gene>
<evidence type="ECO:0000313" key="1">
    <source>
        <dbReference type="EMBL" id="CAD8083984.1"/>
    </source>
</evidence>
<evidence type="ECO:0000313" key="2">
    <source>
        <dbReference type="Proteomes" id="UP000692954"/>
    </source>
</evidence>
<keyword evidence="2" id="KW-1185">Reference proteome</keyword>
<sequence length="149" mass="17981">MNPFTQYPQFFQYSYPFNYNEPLMQQFNHYQHQLLINNYLYYQRAQQSNIIWEGSTLNPLMIKQENFVKQEQCIQQQSNFEPVEITTNNENRNSAQLPEKQLNIKHKKNKRKGRKSTKRKLYNIGKLFNLIQQVIGQQRSTICICVLKK</sequence>
<reference evidence="1" key="1">
    <citation type="submission" date="2021-01" db="EMBL/GenBank/DDBJ databases">
        <authorList>
            <consortium name="Genoscope - CEA"/>
            <person name="William W."/>
        </authorList>
    </citation>
    <scope>NUCLEOTIDE SEQUENCE</scope>
</reference>
<protein>
    <submittedName>
        <fullName evidence="1">Uncharacterized protein</fullName>
    </submittedName>
</protein>
<proteinExistence type="predicted"/>